<accession>A0A1T5FIG5</accession>
<feature type="signal peptide" evidence="1">
    <location>
        <begin position="1"/>
        <end position="20"/>
    </location>
</feature>
<keyword evidence="1" id="KW-0732">Signal</keyword>
<dbReference type="STRING" id="1513896.SAMN05660841_03292"/>
<organism evidence="2 3">
    <name type="scientific">Sphingobacterium nematocida</name>
    <dbReference type="NCBI Taxonomy" id="1513896"/>
    <lineage>
        <taxon>Bacteria</taxon>
        <taxon>Pseudomonadati</taxon>
        <taxon>Bacteroidota</taxon>
        <taxon>Sphingobacteriia</taxon>
        <taxon>Sphingobacteriales</taxon>
        <taxon>Sphingobacteriaceae</taxon>
        <taxon>Sphingobacterium</taxon>
    </lineage>
</organism>
<dbReference type="EMBL" id="FUZF01000016">
    <property type="protein sequence ID" value="SKB95961.1"/>
    <property type="molecule type" value="Genomic_DNA"/>
</dbReference>
<keyword evidence="3" id="KW-1185">Reference proteome</keyword>
<evidence type="ECO:0000313" key="3">
    <source>
        <dbReference type="Proteomes" id="UP000190150"/>
    </source>
</evidence>
<dbReference type="RefSeq" id="WP_079644692.1">
    <property type="nucleotide sequence ID" value="NZ_FUZF01000016.1"/>
</dbReference>
<dbReference type="OrthoDB" id="243450at2"/>
<dbReference type="AlphaFoldDB" id="A0A1T5FIG5"/>
<sequence>MRIKTILLAILILASLTGNSKVAFTPPKSWLKILFVGYDPAQAMPTSVRKIPGNMTKEGFEREYPIRMPAFKALLSEYFAEVKTIDCRDWKPSDSDPYDVTIFDFPTKIIEPVTEGVKYLPADFSKPVVFISHTAPQMGTPIGLKFEWLCLCLDADAHHLNRKHSIFKGPLEKVKPTMVMKPTPEGVYHYASGDNVPKQIPMWRVDQKGYIEDKDARIGLVSRGDRFTDSPDTELISSGVNTKDVNAVALGRHGNFFLWGFGASPAGMTEEGKKVFVNVVAYMSKFDKKTPIARKLNDRAATTDYFKEMQSMVKRMYETSTAKKDGKPVPTWDEYLKNQKGFFTRFGTDSANYQYLKDNIDYMYCDPKGFYSAVIDEEAKIIGVPNHDLRFLETCIKMFKQNDRPELALKMLKKYTAENFDDADKWQSWYTNNKKRLFFTEAPYKFIVNTYNQ</sequence>
<evidence type="ECO:0000313" key="2">
    <source>
        <dbReference type="EMBL" id="SKB95961.1"/>
    </source>
</evidence>
<proteinExistence type="predicted"/>
<reference evidence="3" key="1">
    <citation type="submission" date="2017-02" db="EMBL/GenBank/DDBJ databases">
        <authorList>
            <person name="Varghese N."/>
            <person name="Submissions S."/>
        </authorList>
    </citation>
    <scope>NUCLEOTIDE SEQUENCE [LARGE SCALE GENOMIC DNA]</scope>
    <source>
        <strain evidence="3">DSM 24091</strain>
    </source>
</reference>
<name>A0A1T5FIG5_9SPHI</name>
<evidence type="ECO:0000256" key="1">
    <source>
        <dbReference type="SAM" id="SignalP"/>
    </source>
</evidence>
<protein>
    <submittedName>
        <fullName evidence="2">Uncharacterized protein</fullName>
    </submittedName>
</protein>
<dbReference type="Proteomes" id="UP000190150">
    <property type="component" value="Unassembled WGS sequence"/>
</dbReference>
<gene>
    <name evidence="2" type="ORF">SAMN05660841_03292</name>
</gene>
<feature type="chain" id="PRO_5012979017" evidence="1">
    <location>
        <begin position="21"/>
        <end position="453"/>
    </location>
</feature>